<dbReference type="RefSeq" id="WP_145637544.1">
    <property type="nucleotide sequence ID" value="NZ_VIWP01000003.1"/>
</dbReference>
<proteinExistence type="predicted"/>
<gene>
    <name evidence="1" type="ORF">FHW37_103678</name>
</gene>
<keyword evidence="2" id="KW-1185">Reference proteome</keyword>
<name>A0A561QWT2_9HYPH</name>
<comment type="caution">
    <text evidence="1">The sequence shown here is derived from an EMBL/GenBank/DDBJ whole genome shotgun (WGS) entry which is preliminary data.</text>
</comment>
<evidence type="ECO:0000313" key="2">
    <source>
        <dbReference type="Proteomes" id="UP000320653"/>
    </source>
</evidence>
<dbReference type="Proteomes" id="UP000320653">
    <property type="component" value="Unassembled WGS sequence"/>
</dbReference>
<accession>A0A561QWT2</accession>
<evidence type="ECO:0008006" key="3">
    <source>
        <dbReference type="Google" id="ProtNLM"/>
    </source>
</evidence>
<evidence type="ECO:0000313" key="1">
    <source>
        <dbReference type="EMBL" id="TWF54808.1"/>
    </source>
</evidence>
<dbReference type="OrthoDB" id="7932606at2"/>
<reference evidence="1 2" key="1">
    <citation type="submission" date="2019-06" db="EMBL/GenBank/DDBJ databases">
        <title>Sorghum-associated microbial communities from plants grown in Nebraska, USA.</title>
        <authorList>
            <person name="Schachtman D."/>
        </authorList>
    </citation>
    <scope>NUCLEOTIDE SEQUENCE [LARGE SCALE GENOMIC DNA]</scope>
    <source>
        <strain evidence="1 2">1225</strain>
    </source>
</reference>
<sequence length="157" mass="17691">MLFGQSVFQSVVTRLKEESDEAQKEEPVVGFRIHGLATGFVAETSDETFTAGTNTEAYFDFLPEIQPFEPEKPAPAPEPPPAPIIPKHLLRLTTEEIAEELALDKETTEAALNEKRRKFAKANHPDGVPEDFRDNATRRMQIANLLIDTAIKNLFWR</sequence>
<organism evidence="1 2">
    <name type="scientific">Neorhizobium alkalisoli</name>
    <dbReference type="NCBI Taxonomy" id="528178"/>
    <lineage>
        <taxon>Bacteria</taxon>
        <taxon>Pseudomonadati</taxon>
        <taxon>Pseudomonadota</taxon>
        <taxon>Alphaproteobacteria</taxon>
        <taxon>Hyphomicrobiales</taxon>
        <taxon>Rhizobiaceae</taxon>
        <taxon>Rhizobium/Agrobacterium group</taxon>
        <taxon>Neorhizobium</taxon>
    </lineage>
</organism>
<dbReference type="AlphaFoldDB" id="A0A561QWT2"/>
<protein>
    <recommendedName>
        <fullName evidence="3">J domain-containing protein</fullName>
    </recommendedName>
</protein>
<dbReference type="EMBL" id="VIWP01000003">
    <property type="protein sequence ID" value="TWF54808.1"/>
    <property type="molecule type" value="Genomic_DNA"/>
</dbReference>